<sequence>MTTQTISVYPSLSNFSTLSTADQIDVLSDTFANILFSEFDGVPFTSLSAEVKEMASALFVNELINADITISSELFQAIESEGMYTNMLNIIRKHMAATFTTEQINSELQIVKLSGQKFAVTKNSYTMPSGFALYHPVFGFLGFADSIAPYQPGGGKKSLQSILSGGGFWTFEGMKWWKPIQVNE</sequence>
<evidence type="ECO:0008006" key="3">
    <source>
        <dbReference type="Google" id="ProtNLM"/>
    </source>
</evidence>
<proteinExistence type="predicted"/>
<dbReference type="Proteomes" id="UP000663452">
    <property type="component" value="Chromosome"/>
</dbReference>
<gene>
    <name evidence="1" type="ORF">JRJ22_19800</name>
</gene>
<name>A0ABX7L692_9BACL</name>
<protein>
    <recommendedName>
        <fullName evidence="3">Gluconate 2-dehydrogenase subunit 3</fullName>
    </recommendedName>
</protein>
<evidence type="ECO:0000313" key="1">
    <source>
        <dbReference type="EMBL" id="QSF43509.1"/>
    </source>
</evidence>
<evidence type="ECO:0000313" key="2">
    <source>
        <dbReference type="Proteomes" id="UP000663452"/>
    </source>
</evidence>
<reference evidence="1 2" key="1">
    <citation type="submission" date="2021-02" db="EMBL/GenBank/DDBJ databases">
        <title>Paenibacillus tianjinensis sp. nov.</title>
        <authorList>
            <person name="Liu H."/>
        </authorList>
    </citation>
    <scope>NUCLEOTIDE SEQUENCE [LARGE SCALE GENOMIC DNA]</scope>
    <source>
        <strain evidence="1 2">TB2019</strain>
    </source>
</reference>
<organism evidence="1 2">
    <name type="scientific">Paenibacillus tianjinensis</name>
    <dbReference type="NCBI Taxonomy" id="2810347"/>
    <lineage>
        <taxon>Bacteria</taxon>
        <taxon>Bacillati</taxon>
        <taxon>Bacillota</taxon>
        <taxon>Bacilli</taxon>
        <taxon>Bacillales</taxon>
        <taxon>Paenibacillaceae</taxon>
        <taxon>Paenibacillus</taxon>
    </lineage>
</organism>
<accession>A0ABX7L692</accession>
<keyword evidence="2" id="KW-1185">Reference proteome</keyword>
<dbReference type="EMBL" id="CP070969">
    <property type="protein sequence ID" value="QSF43509.1"/>
    <property type="molecule type" value="Genomic_DNA"/>
</dbReference>
<dbReference type="RefSeq" id="WP_206101142.1">
    <property type="nucleotide sequence ID" value="NZ_CP070969.1"/>
</dbReference>